<dbReference type="Gene3D" id="3.40.630.30">
    <property type="match status" value="1"/>
</dbReference>
<keyword evidence="3" id="KW-1185">Reference proteome</keyword>
<dbReference type="InterPro" id="IPR000182">
    <property type="entry name" value="GNAT_dom"/>
</dbReference>
<dbReference type="OrthoDB" id="196847at2759"/>
<dbReference type="PROSITE" id="PS51186">
    <property type="entry name" value="GNAT"/>
    <property type="match status" value="1"/>
</dbReference>
<evidence type="ECO:0000259" key="1">
    <source>
        <dbReference type="PROSITE" id="PS51186"/>
    </source>
</evidence>
<dbReference type="Pfam" id="PF13673">
    <property type="entry name" value="Acetyltransf_10"/>
    <property type="match status" value="1"/>
</dbReference>
<organism evidence="2 3">
    <name type="scientific">Fusarium zealandicum</name>
    <dbReference type="NCBI Taxonomy" id="1053134"/>
    <lineage>
        <taxon>Eukaryota</taxon>
        <taxon>Fungi</taxon>
        <taxon>Dikarya</taxon>
        <taxon>Ascomycota</taxon>
        <taxon>Pezizomycotina</taxon>
        <taxon>Sordariomycetes</taxon>
        <taxon>Hypocreomycetidae</taxon>
        <taxon>Hypocreales</taxon>
        <taxon>Nectriaceae</taxon>
        <taxon>Fusarium</taxon>
        <taxon>Fusarium staphyleae species complex</taxon>
    </lineage>
</organism>
<proteinExistence type="predicted"/>
<dbReference type="AlphaFoldDB" id="A0A8H4UIT1"/>
<dbReference type="SUPFAM" id="SSF55729">
    <property type="entry name" value="Acyl-CoA N-acyltransferases (Nat)"/>
    <property type="match status" value="1"/>
</dbReference>
<dbReference type="GO" id="GO:0016747">
    <property type="term" value="F:acyltransferase activity, transferring groups other than amino-acyl groups"/>
    <property type="evidence" value="ECO:0007669"/>
    <property type="project" value="InterPro"/>
</dbReference>
<dbReference type="InterPro" id="IPR052523">
    <property type="entry name" value="Trichothecene_AcTrans"/>
</dbReference>
<evidence type="ECO:0000313" key="3">
    <source>
        <dbReference type="Proteomes" id="UP000635477"/>
    </source>
</evidence>
<feature type="domain" description="N-acetyltransferase" evidence="1">
    <location>
        <begin position="62"/>
        <end position="203"/>
    </location>
</feature>
<reference evidence="2" key="1">
    <citation type="journal article" date="2020" name="BMC Genomics">
        <title>Correction to: Identification and distribution of gene clusters required for synthesis of sphingolipid metabolism inhibitors in diverse species of the filamentous fungus Fusarium.</title>
        <authorList>
            <person name="Kim H.S."/>
            <person name="Lohmar J.M."/>
            <person name="Busman M."/>
            <person name="Brown D.W."/>
            <person name="Naumann T.A."/>
            <person name="Divon H.H."/>
            <person name="Lysoe E."/>
            <person name="Uhlig S."/>
            <person name="Proctor R.H."/>
        </authorList>
    </citation>
    <scope>NUCLEOTIDE SEQUENCE</scope>
    <source>
        <strain evidence="2">NRRL 22465</strain>
    </source>
</reference>
<gene>
    <name evidence="2" type="ORF">FZEAL_6161</name>
</gene>
<dbReference type="EMBL" id="JABEYC010000448">
    <property type="protein sequence ID" value="KAF4977273.1"/>
    <property type="molecule type" value="Genomic_DNA"/>
</dbReference>
<comment type="caution">
    <text evidence="2">The sequence shown here is derived from an EMBL/GenBank/DDBJ whole genome shotgun (WGS) entry which is preliminary data.</text>
</comment>
<sequence length="211" mass="23559">MSFQLRVAVPDDILAMRDVYYSAFGDTVIGKRVFLSNLKAADEFWAATFADEIVDSQCQLLVITQKATPDSAEEEVIAFAKWLLPGAPIDDPPPAEVWPANGDLAVEFFGAMANAHRKHMGDRRHYYLECICTHKDWMGKGAASLLMRWGLERADADELPCFLEATVEGKPIYVRFGFQTVGEEVFDWPEGQIAEAYMERDAKTGSAANKK</sequence>
<accession>A0A8H4UIT1</accession>
<evidence type="ECO:0000313" key="2">
    <source>
        <dbReference type="EMBL" id="KAF4977273.1"/>
    </source>
</evidence>
<dbReference type="PANTHER" id="PTHR42791:SF2">
    <property type="entry name" value="N-ACETYLTRANSFERASE DOMAIN-CONTAINING PROTEIN"/>
    <property type="match status" value="1"/>
</dbReference>
<dbReference type="CDD" id="cd04301">
    <property type="entry name" value="NAT_SF"/>
    <property type="match status" value="1"/>
</dbReference>
<dbReference type="Proteomes" id="UP000635477">
    <property type="component" value="Unassembled WGS sequence"/>
</dbReference>
<dbReference type="PANTHER" id="PTHR42791">
    <property type="entry name" value="GNAT FAMILY ACETYLTRANSFERASE"/>
    <property type="match status" value="1"/>
</dbReference>
<reference evidence="2" key="2">
    <citation type="submission" date="2020-05" db="EMBL/GenBank/DDBJ databases">
        <authorList>
            <person name="Kim H.-S."/>
            <person name="Proctor R.H."/>
            <person name="Brown D.W."/>
        </authorList>
    </citation>
    <scope>NUCLEOTIDE SEQUENCE</scope>
    <source>
        <strain evidence="2">NRRL 22465</strain>
    </source>
</reference>
<protein>
    <recommendedName>
        <fullName evidence="1">N-acetyltransferase domain-containing protein</fullName>
    </recommendedName>
</protein>
<name>A0A8H4UIT1_9HYPO</name>
<dbReference type="InterPro" id="IPR016181">
    <property type="entry name" value="Acyl_CoA_acyltransferase"/>
</dbReference>